<name>A0ABX6IXU9_9GAMM</name>
<evidence type="ECO:0000259" key="2">
    <source>
        <dbReference type="PROSITE" id="PS51736"/>
    </source>
</evidence>
<evidence type="ECO:0000313" key="3">
    <source>
        <dbReference type="EMBL" id="QHQ39679.1"/>
    </source>
</evidence>
<dbReference type="CDD" id="cd03768">
    <property type="entry name" value="SR_ResInv"/>
    <property type="match status" value="1"/>
</dbReference>
<evidence type="ECO:0000313" key="4">
    <source>
        <dbReference type="Proteomes" id="UP000464675"/>
    </source>
</evidence>
<dbReference type="SUPFAM" id="SSF53041">
    <property type="entry name" value="Resolvase-like"/>
    <property type="match status" value="1"/>
</dbReference>
<dbReference type="InterPro" id="IPR006119">
    <property type="entry name" value="Resolv_N"/>
</dbReference>
<protein>
    <submittedName>
        <fullName evidence="3">Recombinase family protein</fullName>
    </submittedName>
</protein>
<dbReference type="Proteomes" id="UP000464675">
    <property type="component" value="Chromosome"/>
</dbReference>
<organism evidence="3 4">
    <name type="scientific">Microbulbifer hydrolyticus</name>
    <dbReference type="NCBI Taxonomy" id="48074"/>
    <lineage>
        <taxon>Bacteria</taxon>
        <taxon>Pseudomonadati</taxon>
        <taxon>Pseudomonadota</taxon>
        <taxon>Gammaproteobacteria</taxon>
        <taxon>Cellvibrionales</taxon>
        <taxon>Microbulbiferaceae</taxon>
        <taxon>Microbulbifer</taxon>
    </lineage>
</organism>
<sequence length="145" mass="16518">MTAACLCPFYYRIWDKLSGTTADRPQLKECRRYLRKGDTLVITKFDRLARSTFHLCQIRDELIEKGVELLVLDQSIDTTSITGKLMFNMLGAIAEFEMRSERSDGAMESKQPRLGEQNLAARLNSPLIKLVRCTRNASRASRSTP</sequence>
<dbReference type="PANTHER" id="PTHR30461">
    <property type="entry name" value="DNA-INVERTASE FROM LAMBDOID PROPHAGE"/>
    <property type="match status" value="1"/>
</dbReference>
<dbReference type="Pfam" id="PF00239">
    <property type="entry name" value="Resolvase"/>
    <property type="match status" value="1"/>
</dbReference>
<reference evidence="3 4" key="1">
    <citation type="submission" date="2020-01" db="EMBL/GenBank/DDBJ databases">
        <title>The possibility of degradation of plastic by Microbulbifer hydrolyticus IRE-31.</title>
        <authorList>
            <person name="Liu L."/>
        </authorList>
    </citation>
    <scope>NUCLEOTIDE SEQUENCE [LARGE SCALE GENOMIC DNA]</scope>
    <source>
        <strain evidence="3 4">IRE-31</strain>
    </source>
</reference>
<dbReference type="Gene3D" id="3.40.50.1390">
    <property type="entry name" value="Resolvase, N-terminal catalytic domain"/>
    <property type="match status" value="1"/>
</dbReference>
<comment type="similarity">
    <text evidence="1">Belongs to the site-specific recombinase resolvase family.</text>
</comment>
<keyword evidence="4" id="KW-1185">Reference proteome</keyword>
<dbReference type="InterPro" id="IPR036162">
    <property type="entry name" value="Resolvase-like_N_sf"/>
</dbReference>
<dbReference type="RefSeq" id="WP_161858996.1">
    <property type="nucleotide sequence ID" value="NZ_CP047491.1"/>
</dbReference>
<dbReference type="InterPro" id="IPR050639">
    <property type="entry name" value="SSR_resolvase"/>
</dbReference>
<dbReference type="PROSITE" id="PS51736">
    <property type="entry name" value="RECOMBINASES_3"/>
    <property type="match status" value="1"/>
</dbReference>
<dbReference type="EMBL" id="CP047491">
    <property type="protein sequence ID" value="QHQ39679.1"/>
    <property type="molecule type" value="Genomic_DNA"/>
</dbReference>
<feature type="domain" description="Resolvase/invertase-type recombinase catalytic" evidence="2">
    <location>
        <begin position="1"/>
        <end position="125"/>
    </location>
</feature>
<evidence type="ECO:0000256" key="1">
    <source>
        <dbReference type="ARBA" id="ARBA00009913"/>
    </source>
</evidence>
<gene>
    <name evidence="3" type="ORF">GTQ55_12240</name>
</gene>
<proteinExistence type="inferred from homology"/>
<dbReference type="PANTHER" id="PTHR30461:SF26">
    <property type="entry name" value="RESOLVASE HOMOLOG YNEB"/>
    <property type="match status" value="1"/>
</dbReference>
<accession>A0ABX6IXU9</accession>
<dbReference type="SMART" id="SM00857">
    <property type="entry name" value="Resolvase"/>
    <property type="match status" value="1"/>
</dbReference>